<dbReference type="PRINTS" id="PR01006">
    <property type="entry name" value="FLGHOOKFLIE"/>
</dbReference>
<dbReference type="RefSeq" id="WP_007016145.1">
    <property type="nucleotide sequence ID" value="NZ_AAQH01000006.1"/>
</dbReference>
<dbReference type="OrthoDB" id="8909229at2"/>
<keyword evidence="6" id="KW-0969">Cilium</keyword>
<proteinExistence type="inferred from homology"/>
<dbReference type="AlphaFoldDB" id="Q1N2X5"/>
<dbReference type="SUPFAM" id="SSF140478">
    <property type="entry name" value="LemA-like"/>
    <property type="match status" value="1"/>
</dbReference>
<sequence>MVDRADINSVLSQLRQVREQVQSAESTPVKLTGPDHLNKEVDKVQKVSENYPDIKPDPNTPDFQTMFANAINGVRDKQAVSSDLKQRFERGDPMVDLPEVMIAAQKASVSFDAMKEVRNKLVEAYKDIMNMPV</sequence>
<dbReference type="GO" id="GO:0071973">
    <property type="term" value="P:bacterial-type flagellum-dependent cell motility"/>
    <property type="evidence" value="ECO:0007669"/>
    <property type="project" value="InterPro"/>
</dbReference>
<dbReference type="InterPro" id="IPR001624">
    <property type="entry name" value="FliE"/>
</dbReference>
<accession>Q1N2X5</accession>
<comment type="similarity">
    <text evidence="2 5">Belongs to the FliE family.</text>
</comment>
<gene>
    <name evidence="5" type="primary">fliE</name>
    <name evidence="6" type="ORF">RED65_06603</name>
</gene>
<dbReference type="Pfam" id="PF02049">
    <property type="entry name" value="FliE"/>
    <property type="match status" value="1"/>
</dbReference>
<evidence type="ECO:0000256" key="2">
    <source>
        <dbReference type="ARBA" id="ARBA00009272"/>
    </source>
</evidence>
<reference evidence="6 7" key="1">
    <citation type="submission" date="2006-03" db="EMBL/GenBank/DDBJ databases">
        <authorList>
            <person name="Pinhassi J."/>
            <person name="Pedros-Alio C."/>
            <person name="Ferriera S."/>
            <person name="Johnson J."/>
            <person name="Kravitz S."/>
            <person name="Halpern A."/>
            <person name="Remington K."/>
            <person name="Beeson K."/>
            <person name="Tran B."/>
            <person name="Rogers Y.-H."/>
            <person name="Friedman R."/>
            <person name="Venter J.C."/>
        </authorList>
    </citation>
    <scope>NUCLEOTIDE SEQUENCE [LARGE SCALE GENOMIC DNA]</scope>
    <source>
        <strain evidence="6 7">RED65</strain>
    </source>
</reference>
<name>Q1N2X5_9GAMM</name>
<dbReference type="GO" id="GO:0009425">
    <property type="term" value="C:bacterial-type flagellum basal body"/>
    <property type="evidence" value="ECO:0007669"/>
    <property type="project" value="UniProtKB-SubCell"/>
</dbReference>
<dbReference type="InterPro" id="IPR023353">
    <property type="entry name" value="LemA-like_dom_sf"/>
</dbReference>
<evidence type="ECO:0000313" key="7">
    <source>
        <dbReference type="Proteomes" id="UP000004263"/>
    </source>
</evidence>
<dbReference type="EMBL" id="AAQH01000006">
    <property type="protein sequence ID" value="EAT12544.1"/>
    <property type="molecule type" value="Genomic_DNA"/>
</dbReference>
<dbReference type="Gene3D" id="1.20.1440.20">
    <property type="entry name" value="LemA-like domain"/>
    <property type="match status" value="1"/>
</dbReference>
<evidence type="ECO:0000256" key="4">
    <source>
        <dbReference type="ARBA" id="ARBA00023143"/>
    </source>
</evidence>
<dbReference type="GO" id="GO:0003774">
    <property type="term" value="F:cytoskeletal motor activity"/>
    <property type="evidence" value="ECO:0007669"/>
    <property type="project" value="InterPro"/>
</dbReference>
<dbReference type="Proteomes" id="UP000004263">
    <property type="component" value="Unassembled WGS sequence"/>
</dbReference>
<evidence type="ECO:0000256" key="1">
    <source>
        <dbReference type="ARBA" id="ARBA00004117"/>
    </source>
</evidence>
<dbReference type="HAMAP" id="MF_00724">
    <property type="entry name" value="FliE"/>
    <property type="match status" value="1"/>
</dbReference>
<evidence type="ECO:0000313" key="6">
    <source>
        <dbReference type="EMBL" id="EAT12544.1"/>
    </source>
</evidence>
<dbReference type="NCBIfam" id="TIGR00205">
    <property type="entry name" value="fliE"/>
    <property type="match status" value="1"/>
</dbReference>
<comment type="caution">
    <text evidence="6">The sequence shown here is derived from an EMBL/GenBank/DDBJ whole genome shotgun (WGS) entry which is preliminary data.</text>
</comment>
<keyword evidence="7" id="KW-1185">Reference proteome</keyword>
<dbReference type="GO" id="GO:0005198">
    <property type="term" value="F:structural molecule activity"/>
    <property type="evidence" value="ECO:0007669"/>
    <property type="project" value="UniProtKB-UniRule"/>
</dbReference>
<evidence type="ECO:0000256" key="3">
    <source>
        <dbReference type="ARBA" id="ARBA00018024"/>
    </source>
</evidence>
<keyword evidence="6" id="KW-0966">Cell projection</keyword>
<keyword evidence="4 5" id="KW-0975">Bacterial flagellum</keyword>
<dbReference type="PANTHER" id="PTHR34653:SF1">
    <property type="entry name" value="FLAGELLAR HOOK-BASAL BODY COMPLEX PROTEIN FLIE"/>
    <property type="match status" value="1"/>
</dbReference>
<evidence type="ECO:0000256" key="5">
    <source>
        <dbReference type="HAMAP-Rule" id="MF_00724"/>
    </source>
</evidence>
<organism evidence="6 7">
    <name type="scientific">Bermanella marisrubri</name>
    <dbReference type="NCBI Taxonomy" id="207949"/>
    <lineage>
        <taxon>Bacteria</taxon>
        <taxon>Pseudomonadati</taxon>
        <taxon>Pseudomonadota</taxon>
        <taxon>Gammaproteobacteria</taxon>
        <taxon>Oceanospirillales</taxon>
        <taxon>Oceanospirillaceae</taxon>
        <taxon>Bermanella</taxon>
    </lineage>
</organism>
<dbReference type="PANTHER" id="PTHR34653">
    <property type="match status" value="1"/>
</dbReference>
<dbReference type="HOGENOM" id="CLU_147249_0_0_6"/>
<protein>
    <recommendedName>
        <fullName evidence="3 5">Flagellar hook-basal body complex protein FliE</fullName>
    </recommendedName>
</protein>
<comment type="subcellular location">
    <subcellularLocation>
        <location evidence="1 5">Bacterial flagellum basal body</location>
    </subcellularLocation>
</comment>
<dbReference type="STRING" id="207949.RED65_06603"/>
<keyword evidence="6" id="KW-0282">Flagellum</keyword>